<dbReference type="EMBL" id="FUZU01000001">
    <property type="protein sequence ID" value="SKC58309.1"/>
    <property type="molecule type" value="Genomic_DNA"/>
</dbReference>
<dbReference type="PROSITE" id="PS52029">
    <property type="entry name" value="LD_TPASE"/>
    <property type="match status" value="1"/>
</dbReference>
<keyword evidence="10" id="KW-1185">Reference proteome</keyword>
<feature type="active site" description="Proton donor/acceptor" evidence="7">
    <location>
        <position position="124"/>
    </location>
</feature>
<dbReference type="InterPro" id="IPR005490">
    <property type="entry name" value="LD_TPept_cat_dom"/>
</dbReference>
<evidence type="ECO:0000256" key="7">
    <source>
        <dbReference type="PROSITE-ProRule" id="PRU01373"/>
    </source>
</evidence>
<evidence type="ECO:0000313" key="9">
    <source>
        <dbReference type="EMBL" id="SKC58309.1"/>
    </source>
</evidence>
<comment type="similarity">
    <text evidence="2">Belongs to the YkuD family.</text>
</comment>
<comment type="pathway">
    <text evidence="1 7">Cell wall biogenesis; peptidoglycan biosynthesis.</text>
</comment>
<evidence type="ECO:0000256" key="2">
    <source>
        <dbReference type="ARBA" id="ARBA00005992"/>
    </source>
</evidence>
<feature type="domain" description="L,D-TPase catalytic" evidence="8">
    <location>
        <begin position="34"/>
        <end position="170"/>
    </location>
</feature>
<evidence type="ECO:0000313" key="10">
    <source>
        <dbReference type="Proteomes" id="UP000190961"/>
    </source>
</evidence>
<dbReference type="Gene3D" id="2.40.440.10">
    <property type="entry name" value="L,D-transpeptidase catalytic domain-like"/>
    <property type="match status" value="1"/>
</dbReference>
<name>A0A1T5K4B3_9BACT</name>
<dbReference type="UniPathway" id="UPA00219"/>
<accession>A0A1T5K4B3</accession>
<dbReference type="GO" id="GO:0009252">
    <property type="term" value="P:peptidoglycan biosynthetic process"/>
    <property type="evidence" value="ECO:0007669"/>
    <property type="project" value="UniProtKB-UniPathway"/>
</dbReference>
<dbReference type="SUPFAM" id="SSF141523">
    <property type="entry name" value="L,D-transpeptidase catalytic domain-like"/>
    <property type="match status" value="1"/>
</dbReference>
<dbReference type="GO" id="GO:0016740">
    <property type="term" value="F:transferase activity"/>
    <property type="evidence" value="ECO:0007669"/>
    <property type="project" value="UniProtKB-KW"/>
</dbReference>
<dbReference type="CDD" id="cd16913">
    <property type="entry name" value="YkuD_like"/>
    <property type="match status" value="1"/>
</dbReference>
<evidence type="ECO:0000259" key="8">
    <source>
        <dbReference type="PROSITE" id="PS52029"/>
    </source>
</evidence>
<feature type="active site" description="Nucleophile" evidence="7">
    <location>
        <position position="146"/>
    </location>
</feature>
<keyword evidence="4 7" id="KW-0133">Cell shape</keyword>
<keyword evidence="6 7" id="KW-0961">Cell wall biogenesis/degradation</keyword>
<evidence type="ECO:0000256" key="3">
    <source>
        <dbReference type="ARBA" id="ARBA00022679"/>
    </source>
</evidence>
<protein>
    <submittedName>
        <fullName evidence="9">L,D-transpeptidase catalytic domain</fullName>
    </submittedName>
</protein>
<keyword evidence="3" id="KW-0808">Transferase</keyword>
<dbReference type="GO" id="GO:0008360">
    <property type="term" value="P:regulation of cell shape"/>
    <property type="evidence" value="ECO:0007669"/>
    <property type="project" value="UniProtKB-UniRule"/>
</dbReference>
<organism evidence="9 10">
    <name type="scientific">Ohtaekwangia koreensis</name>
    <dbReference type="NCBI Taxonomy" id="688867"/>
    <lineage>
        <taxon>Bacteria</taxon>
        <taxon>Pseudomonadati</taxon>
        <taxon>Bacteroidota</taxon>
        <taxon>Cytophagia</taxon>
        <taxon>Cytophagales</taxon>
        <taxon>Fulvivirgaceae</taxon>
        <taxon>Ohtaekwangia</taxon>
    </lineage>
</organism>
<evidence type="ECO:0000256" key="6">
    <source>
        <dbReference type="ARBA" id="ARBA00023316"/>
    </source>
</evidence>
<dbReference type="GO" id="GO:0004180">
    <property type="term" value="F:carboxypeptidase activity"/>
    <property type="evidence" value="ECO:0007669"/>
    <property type="project" value="UniProtKB-ARBA"/>
</dbReference>
<evidence type="ECO:0000256" key="5">
    <source>
        <dbReference type="ARBA" id="ARBA00022984"/>
    </source>
</evidence>
<dbReference type="PANTHER" id="PTHR36699">
    <property type="entry name" value="LD-TRANSPEPTIDASE"/>
    <property type="match status" value="1"/>
</dbReference>
<dbReference type="Proteomes" id="UP000190961">
    <property type="component" value="Unassembled WGS sequence"/>
</dbReference>
<dbReference type="STRING" id="688867.SAMN05660236_1787"/>
<dbReference type="OrthoDB" id="9809748at2"/>
<dbReference type="InterPro" id="IPR038063">
    <property type="entry name" value="Transpep_catalytic_dom"/>
</dbReference>
<dbReference type="AlphaFoldDB" id="A0A1T5K4B3"/>
<evidence type="ECO:0000256" key="1">
    <source>
        <dbReference type="ARBA" id="ARBA00004752"/>
    </source>
</evidence>
<dbReference type="GO" id="GO:0071555">
    <property type="term" value="P:cell wall organization"/>
    <property type="evidence" value="ECO:0007669"/>
    <property type="project" value="UniProtKB-UniRule"/>
</dbReference>
<gene>
    <name evidence="9" type="ORF">SAMN05660236_1787</name>
</gene>
<keyword evidence="5 7" id="KW-0573">Peptidoglycan synthesis</keyword>
<sequence length="171" mass="19058">MKRIAFAVLFLLISIPITYYFWPEQKLPPNTKIDKLIVNKAERTMTAFSNGRVIKVYTVSLGQNAVGDKEYEGDKRTPEGKYIINAKNPNSGYYKNLGISYPDKAVLQEAKSKGMKPGGEVKIHGLKNGNGFIGKFHRMRNWTAGCIAVTNNEMEELYTAVSVGTPIVINP</sequence>
<proteinExistence type="inferred from homology"/>
<evidence type="ECO:0000256" key="4">
    <source>
        <dbReference type="ARBA" id="ARBA00022960"/>
    </source>
</evidence>
<dbReference type="PANTHER" id="PTHR36699:SF1">
    <property type="entry name" value="L,D-TRANSPEPTIDASE YAFK-RELATED"/>
    <property type="match status" value="1"/>
</dbReference>
<dbReference type="RefSeq" id="WP_079686302.1">
    <property type="nucleotide sequence ID" value="NZ_FUZU01000001.1"/>
</dbReference>
<reference evidence="9 10" key="1">
    <citation type="submission" date="2017-02" db="EMBL/GenBank/DDBJ databases">
        <authorList>
            <person name="Peterson S.W."/>
        </authorList>
    </citation>
    <scope>NUCLEOTIDE SEQUENCE [LARGE SCALE GENOMIC DNA]</scope>
    <source>
        <strain evidence="9 10">DSM 25262</strain>
    </source>
</reference>
<dbReference type="Pfam" id="PF03734">
    <property type="entry name" value="YkuD"/>
    <property type="match status" value="1"/>
</dbReference>